<feature type="compositionally biased region" description="Acidic residues" evidence="1">
    <location>
        <begin position="215"/>
        <end position="224"/>
    </location>
</feature>
<dbReference type="EMBL" id="ML992502">
    <property type="protein sequence ID" value="KAF2226904.1"/>
    <property type="molecule type" value="Genomic_DNA"/>
</dbReference>
<organism evidence="2 3">
    <name type="scientific">Elsinoe ampelina</name>
    <dbReference type="NCBI Taxonomy" id="302913"/>
    <lineage>
        <taxon>Eukaryota</taxon>
        <taxon>Fungi</taxon>
        <taxon>Dikarya</taxon>
        <taxon>Ascomycota</taxon>
        <taxon>Pezizomycotina</taxon>
        <taxon>Dothideomycetes</taxon>
        <taxon>Dothideomycetidae</taxon>
        <taxon>Myriangiales</taxon>
        <taxon>Elsinoaceae</taxon>
        <taxon>Elsinoe</taxon>
    </lineage>
</organism>
<dbReference type="Proteomes" id="UP000799538">
    <property type="component" value="Unassembled WGS sequence"/>
</dbReference>
<accession>A0A6A6GM96</accession>
<evidence type="ECO:0000313" key="3">
    <source>
        <dbReference type="Proteomes" id="UP000799538"/>
    </source>
</evidence>
<feature type="region of interest" description="Disordered" evidence="1">
    <location>
        <begin position="200"/>
        <end position="478"/>
    </location>
</feature>
<evidence type="ECO:0000256" key="1">
    <source>
        <dbReference type="SAM" id="MobiDB-lite"/>
    </source>
</evidence>
<reference evidence="3" key="1">
    <citation type="journal article" date="2020" name="Stud. Mycol.">
        <title>101 Dothideomycetes genomes: A test case for predicting lifestyles and emergence of pathogens.</title>
        <authorList>
            <person name="Haridas S."/>
            <person name="Albert R."/>
            <person name="Binder M."/>
            <person name="Bloem J."/>
            <person name="LaButti K."/>
            <person name="Salamov A."/>
            <person name="Andreopoulos B."/>
            <person name="Baker S."/>
            <person name="Barry K."/>
            <person name="Bills G."/>
            <person name="Bluhm B."/>
            <person name="Cannon C."/>
            <person name="Castanera R."/>
            <person name="Culley D."/>
            <person name="Daum C."/>
            <person name="Ezra D."/>
            <person name="Gonzalez J."/>
            <person name="Henrissat B."/>
            <person name="Kuo A."/>
            <person name="Liang C."/>
            <person name="Lipzen A."/>
            <person name="Lutzoni F."/>
            <person name="Magnuson J."/>
            <person name="Mondo S."/>
            <person name="Nolan M."/>
            <person name="Ohm R."/>
            <person name="Pangilinan J."/>
            <person name="Park H.-J."/>
            <person name="Ramirez L."/>
            <person name="Alfaro M."/>
            <person name="Sun H."/>
            <person name="Tritt A."/>
            <person name="Yoshinaga Y."/>
            <person name="Zwiers L.-H."/>
            <person name="Turgeon B."/>
            <person name="Goodwin S."/>
            <person name="Spatafora J."/>
            <person name="Crous P."/>
            <person name="Grigoriev I."/>
        </authorList>
    </citation>
    <scope>NUCLEOTIDE SEQUENCE [LARGE SCALE GENOMIC DNA]</scope>
    <source>
        <strain evidence="3">CECT 20119</strain>
    </source>
</reference>
<sequence length="478" mass="52497">MLGKTLLDSQEQSIPHLRPAITAPKRTLLVSSGKWDISAPRRTSEVIPASTSKSFPQTVVTPGVSLLEAIMLESEETSKGAVLDAEYHNQLSAKRKSSSSVPRRTLGTAKDSLLSQTRTCGGSPLIGIAQHPVAEMADLGVLGDGQTHANSLDDPDSQAEIIYRGPPAGSADHDPVAPLLKQKTSSTFMSRRAMSTIERQIVRDARYTADTHDADNEDESGSEDDNTRKDQSSRPRVPPAQVSFDKSDASERRLAKEDSIQLKTPKRRPPRQGSEYAPIRPRPKRQKILQESSMASEIIPVTKTRTKTWSRVLRPRQNAGNEVPLPVQHKRTNTLDSDKQSMGNENIDTNRQGKRPSEQVLGDSCPPWSLHRPIDSGSENEQDIDSCPTWMDAGEQADTNAGSRQRPSRHHPKQPMPQQTSAVIPQKQRPIAVQHAASAESPPTTVRITRDNEPGDEYGGWDGDGGVHGMWSWPDPYA</sequence>
<feature type="compositionally biased region" description="Basic and acidic residues" evidence="1">
    <location>
        <begin position="245"/>
        <end position="260"/>
    </location>
</feature>
<dbReference type="AlphaFoldDB" id="A0A6A6GM96"/>
<gene>
    <name evidence="2" type="ORF">BDZ85DRAFT_256950</name>
</gene>
<feature type="compositionally biased region" description="Basic and acidic residues" evidence="1">
    <location>
        <begin position="200"/>
        <end position="214"/>
    </location>
</feature>
<proteinExistence type="predicted"/>
<feature type="region of interest" description="Disordered" evidence="1">
    <location>
        <begin position="145"/>
        <end position="176"/>
    </location>
</feature>
<name>A0A6A6GM96_9PEZI</name>
<feature type="compositionally biased region" description="Polar residues" evidence="1">
    <location>
        <begin position="340"/>
        <end position="350"/>
    </location>
</feature>
<evidence type="ECO:0000313" key="2">
    <source>
        <dbReference type="EMBL" id="KAF2226904.1"/>
    </source>
</evidence>
<protein>
    <submittedName>
        <fullName evidence="2">Uncharacterized protein</fullName>
    </submittedName>
</protein>
<dbReference type="OrthoDB" id="10376665at2759"/>
<feature type="compositionally biased region" description="Gly residues" evidence="1">
    <location>
        <begin position="457"/>
        <end position="468"/>
    </location>
</feature>
<keyword evidence="3" id="KW-1185">Reference proteome</keyword>